<dbReference type="Proteomes" id="UP001189429">
    <property type="component" value="Unassembled WGS sequence"/>
</dbReference>
<protein>
    <submittedName>
        <fullName evidence="2">Uncharacterized protein</fullName>
    </submittedName>
</protein>
<feature type="non-terminal residue" evidence="2">
    <location>
        <position position="1"/>
    </location>
</feature>
<feature type="compositionally biased region" description="Basic and acidic residues" evidence="1">
    <location>
        <begin position="212"/>
        <end position="223"/>
    </location>
</feature>
<sequence>GYDEHKGIDFADGELDFHGVVWTLNKESETHYLGHERTRLDNGEIGDRWAKQQAAKASCFGYNTEEMMRREPLEVSGVGKGPDYCHQQWRLPIGTQEISQESEGGGSLGSYTAPIIPDSDVPAPLGNRALKQLNAIMECGLGILHLCGPARRELATPAGTRSYNLKASRSGHWPLPCSKFEEVAATKPTGCPIDELHPKPEQLDFVMVESESETKPKDEEKQDPTVTGYGVAPGSSR</sequence>
<gene>
    <name evidence="2" type="ORF">PCOR1329_LOCUS67630</name>
</gene>
<name>A0ABN9WIB5_9DINO</name>
<evidence type="ECO:0000313" key="3">
    <source>
        <dbReference type="Proteomes" id="UP001189429"/>
    </source>
</evidence>
<comment type="caution">
    <text evidence="2">The sequence shown here is derived from an EMBL/GenBank/DDBJ whole genome shotgun (WGS) entry which is preliminary data.</text>
</comment>
<dbReference type="EMBL" id="CAUYUJ010018773">
    <property type="protein sequence ID" value="CAK0886226.1"/>
    <property type="molecule type" value="Genomic_DNA"/>
</dbReference>
<reference evidence="2" key="1">
    <citation type="submission" date="2023-10" db="EMBL/GenBank/DDBJ databases">
        <authorList>
            <person name="Chen Y."/>
            <person name="Shah S."/>
            <person name="Dougan E. K."/>
            <person name="Thang M."/>
            <person name="Chan C."/>
        </authorList>
    </citation>
    <scope>NUCLEOTIDE SEQUENCE [LARGE SCALE GENOMIC DNA]</scope>
</reference>
<organism evidence="2 3">
    <name type="scientific">Prorocentrum cordatum</name>
    <dbReference type="NCBI Taxonomy" id="2364126"/>
    <lineage>
        <taxon>Eukaryota</taxon>
        <taxon>Sar</taxon>
        <taxon>Alveolata</taxon>
        <taxon>Dinophyceae</taxon>
        <taxon>Prorocentrales</taxon>
        <taxon>Prorocentraceae</taxon>
        <taxon>Prorocentrum</taxon>
    </lineage>
</organism>
<accession>A0ABN9WIB5</accession>
<feature type="region of interest" description="Disordered" evidence="1">
    <location>
        <begin position="208"/>
        <end position="237"/>
    </location>
</feature>
<feature type="non-terminal residue" evidence="2">
    <location>
        <position position="237"/>
    </location>
</feature>
<evidence type="ECO:0000313" key="2">
    <source>
        <dbReference type="EMBL" id="CAK0886226.1"/>
    </source>
</evidence>
<proteinExistence type="predicted"/>
<evidence type="ECO:0000256" key="1">
    <source>
        <dbReference type="SAM" id="MobiDB-lite"/>
    </source>
</evidence>
<keyword evidence="3" id="KW-1185">Reference proteome</keyword>